<keyword evidence="1" id="KW-0175">Coiled coil</keyword>
<feature type="chain" id="PRO_5028095291" evidence="3">
    <location>
        <begin position="28"/>
        <end position="694"/>
    </location>
</feature>
<evidence type="ECO:0000313" key="5">
    <source>
        <dbReference type="RefSeq" id="XP_028285171.1"/>
    </source>
</evidence>
<feature type="region of interest" description="Disordered" evidence="2">
    <location>
        <begin position="172"/>
        <end position="215"/>
    </location>
</feature>
<feature type="compositionally biased region" description="Polar residues" evidence="2">
    <location>
        <begin position="195"/>
        <end position="206"/>
    </location>
</feature>
<proteinExistence type="predicted"/>
<dbReference type="PANTHER" id="PTHR15159:SF2">
    <property type="entry name" value="NEUROSECRETORY PROTEIN VGF"/>
    <property type="match status" value="1"/>
</dbReference>
<dbReference type="RefSeq" id="XP_028285171.1">
    <property type="nucleotide sequence ID" value="XM_028429370.1"/>
</dbReference>
<feature type="region of interest" description="Disordered" evidence="2">
    <location>
        <begin position="383"/>
        <end position="414"/>
    </location>
</feature>
<feature type="compositionally biased region" description="Basic and acidic residues" evidence="2">
    <location>
        <begin position="446"/>
        <end position="458"/>
    </location>
</feature>
<feature type="coiled-coil region" evidence="1">
    <location>
        <begin position="140"/>
        <end position="168"/>
    </location>
</feature>
<reference evidence="5" key="1">
    <citation type="submission" date="2025-08" db="UniProtKB">
        <authorList>
            <consortium name="RefSeq"/>
        </authorList>
    </citation>
    <scope>IDENTIFICATION</scope>
</reference>
<name>A0A6P7KCM3_9TELE</name>
<evidence type="ECO:0000256" key="3">
    <source>
        <dbReference type="SAM" id="SignalP"/>
    </source>
</evidence>
<feature type="region of interest" description="Disordered" evidence="2">
    <location>
        <begin position="315"/>
        <end position="349"/>
    </location>
</feature>
<feature type="region of interest" description="Disordered" evidence="2">
    <location>
        <begin position="446"/>
        <end position="480"/>
    </location>
</feature>
<dbReference type="OrthoDB" id="8926660at2759"/>
<feature type="compositionally biased region" description="Basic and acidic residues" evidence="2">
    <location>
        <begin position="95"/>
        <end position="139"/>
    </location>
</feature>
<organism evidence="4 5">
    <name type="scientific">Parambassis ranga</name>
    <name type="common">Indian glassy fish</name>
    <dbReference type="NCBI Taxonomy" id="210632"/>
    <lineage>
        <taxon>Eukaryota</taxon>
        <taxon>Metazoa</taxon>
        <taxon>Chordata</taxon>
        <taxon>Craniata</taxon>
        <taxon>Vertebrata</taxon>
        <taxon>Euteleostomi</taxon>
        <taxon>Actinopterygii</taxon>
        <taxon>Neopterygii</taxon>
        <taxon>Teleostei</taxon>
        <taxon>Neoteleostei</taxon>
        <taxon>Acanthomorphata</taxon>
        <taxon>Ovalentaria</taxon>
        <taxon>Ambassidae</taxon>
        <taxon>Parambassis</taxon>
    </lineage>
</organism>
<sequence>MTSYPYVSSGLTLLVLLTATSLPHLYATNLLSTPRVVNSSQKDALLWQAVSRNKEKRNEERQSIHKDEAEELFKDVDPKTLAAVLLEALNHSKGGRKEAEKYNGLEEERKAERREDRKEETYMEVRSTKEGRGRDGRQELELLMVQQRQEEEERQKAQEEEEKMIEKVISHTTSHTIQNQTEQQTAASDEREAVASQQGLTSPTQGSNEEEEEQLSVEELKSLENMMRGFPRLNIATKREGDSEHNQRISRGYNSYNDIIPINKGSDLAMSTKKLKWQEETQKALNFPTFKGGNYMDEFKDSNYDTNVAEPQLPAEQEVMKDDEPMGAEEDEEVLTSEEEEAQAKAEQEEIRRQAAEAQRAKMEEEKLADIASDMLLRYMVKQNNGNKKHSSTPYNAAEDKRSDEELNVTEDEDIDPQTIDKLIEISSKLHLPADDVVDIISDVEKKKKKDVPPEPHWRQPALSSSFSSGQIPTNQNNFPIRKQPLPAVNLLKTWFQEKTPTKSKDLWSKSGKYLLTSSNIWPERQKPPSNTQELWLKSARTGYPFYPYTYPSYYQSKPYLDYYSFYLPPLLRPRPHYYISKPALTLKGNSMDDTYTFPPKRHYHSWVQPRLRKPPIAFQRKSYYSGYNLPVYSRTLQPVSIPKQSKPPPSYPLRMINPQEKQLYYAASAEQADSNNRDDMEKYIEQILMKRPH</sequence>
<feature type="compositionally biased region" description="Acidic residues" evidence="2">
    <location>
        <begin position="325"/>
        <end position="341"/>
    </location>
</feature>
<evidence type="ECO:0000313" key="4">
    <source>
        <dbReference type="Proteomes" id="UP000515145"/>
    </source>
</evidence>
<feature type="compositionally biased region" description="Polar residues" evidence="2">
    <location>
        <begin position="462"/>
        <end position="479"/>
    </location>
</feature>
<evidence type="ECO:0000256" key="2">
    <source>
        <dbReference type="SAM" id="MobiDB-lite"/>
    </source>
</evidence>
<feature type="compositionally biased region" description="Polar residues" evidence="2">
    <location>
        <begin position="172"/>
        <end position="187"/>
    </location>
</feature>
<dbReference type="FunCoup" id="A0A6P7KCM3">
    <property type="interactions" value="1"/>
</dbReference>
<dbReference type="CTD" id="7425"/>
<dbReference type="InParanoid" id="A0A6P7KCM3"/>
<keyword evidence="4" id="KW-1185">Reference proteome</keyword>
<accession>A0A6P7KCM3</accession>
<dbReference type="GO" id="GO:0005184">
    <property type="term" value="F:neuropeptide hormone activity"/>
    <property type="evidence" value="ECO:0007669"/>
    <property type="project" value="InterPro"/>
</dbReference>
<feature type="signal peptide" evidence="3">
    <location>
        <begin position="1"/>
        <end position="27"/>
    </location>
</feature>
<evidence type="ECO:0000256" key="1">
    <source>
        <dbReference type="SAM" id="Coils"/>
    </source>
</evidence>
<dbReference type="PANTHER" id="PTHR15159">
    <property type="entry name" value="NEUROSECRETORY PROTEIN VGF"/>
    <property type="match status" value="1"/>
</dbReference>
<dbReference type="Proteomes" id="UP000515145">
    <property type="component" value="Chromosome 18"/>
</dbReference>
<protein>
    <submittedName>
        <fullName evidence="5">Neurosecretory protein VGF</fullName>
    </submittedName>
</protein>
<dbReference type="GeneID" id="114450924"/>
<keyword evidence="3" id="KW-0732">Signal</keyword>
<gene>
    <name evidence="5" type="primary">vgf</name>
</gene>
<feature type="region of interest" description="Disordered" evidence="2">
    <location>
        <begin position="94"/>
        <end position="139"/>
    </location>
</feature>
<dbReference type="AlphaFoldDB" id="A0A6P7KCM3"/>
<dbReference type="InterPro" id="IPR026128">
    <property type="entry name" value="VGF"/>
</dbReference>